<keyword evidence="2" id="KW-0808">Transferase</keyword>
<organism evidence="2 3">
    <name type="scientific">Eumeta variegata</name>
    <name type="common">Bagworm moth</name>
    <name type="synonym">Eumeta japonica</name>
    <dbReference type="NCBI Taxonomy" id="151549"/>
    <lineage>
        <taxon>Eukaryota</taxon>
        <taxon>Metazoa</taxon>
        <taxon>Ecdysozoa</taxon>
        <taxon>Arthropoda</taxon>
        <taxon>Hexapoda</taxon>
        <taxon>Insecta</taxon>
        <taxon>Pterygota</taxon>
        <taxon>Neoptera</taxon>
        <taxon>Endopterygota</taxon>
        <taxon>Lepidoptera</taxon>
        <taxon>Glossata</taxon>
        <taxon>Ditrysia</taxon>
        <taxon>Tineoidea</taxon>
        <taxon>Psychidae</taxon>
        <taxon>Oiketicinae</taxon>
        <taxon>Eumeta</taxon>
    </lineage>
</organism>
<keyword evidence="1" id="KW-0732">Signal</keyword>
<proteinExistence type="predicted"/>
<reference evidence="2 3" key="1">
    <citation type="journal article" date="2019" name="Commun. Biol.">
        <title>The bagworm genome reveals a unique fibroin gene that provides high tensile strength.</title>
        <authorList>
            <person name="Kono N."/>
            <person name="Nakamura H."/>
            <person name="Ohtoshi R."/>
            <person name="Tomita M."/>
            <person name="Numata K."/>
            <person name="Arakawa K."/>
        </authorList>
    </citation>
    <scope>NUCLEOTIDE SEQUENCE [LARGE SCALE GENOMIC DNA]</scope>
</reference>
<gene>
    <name evidence="2" type="ORF">EVAR_13289_1</name>
</gene>
<keyword evidence="3" id="KW-1185">Reference proteome</keyword>
<dbReference type="OrthoDB" id="19039at2759"/>
<dbReference type="AlphaFoldDB" id="A0A4C1TRN5"/>
<accession>A0A4C1TRN5</accession>
<dbReference type="Proteomes" id="UP000299102">
    <property type="component" value="Unassembled WGS sequence"/>
</dbReference>
<dbReference type="STRING" id="151549.A0A4C1TRN5"/>
<dbReference type="EMBL" id="BGZK01000081">
    <property type="protein sequence ID" value="GBP16662.1"/>
    <property type="molecule type" value="Genomic_DNA"/>
</dbReference>
<dbReference type="GO" id="GO:0016757">
    <property type="term" value="F:glycosyltransferase activity"/>
    <property type="evidence" value="ECO:0007669"/>
    <property type="project" value="UniProtKB-KW"/>
</dbReference>
<feature type="chain" id="PRO_5020026827" evidence="1">
    <location>
        <begin position="19"/>
        <end position="412"/>
    </location>
</feature>
<feature type="signal peptide" evidence="1">
    <location>
        <begin position="1"/>
        <end position="18"/>
    </location>
</feature>
<comment type="caution">
    <text evidence="2">The sequence shown here is derived from an EMBL/GenBank/DDBJ whole genome shotgun (WGS) entry which is preliminary data.</text>
</comment>
<sequence length="412" mass="47417">MLVVGNVVLTTAFASVATTNYPGGVAMYKLHKLLRNESYVHVHIGNLAAQTGVTRFTELNADWKYNKNEHLKPHELHYYTHLLIEAKSKYSPNLKSFTHTHTILDSVEAFSHITINYKFIPPVRIKTKPSIFILERKGFREYPEGIVSEETKSSEITANSLVDETDTMYTDDINSDEEKVVSVADDMNKDVETFQQEELTNDIETEKDDNLSTESKLQIDEFISNELNEIQEIEEFTPTTDSIPTEDNKMMKTKKIFDNVKAIRQERKQKAIAKIKSETRKKVVASAKEKLKEIMKRHKHIAEELTQITAPEQFSITIDKGTEEENNTFDTIVNNTEDTDNQPFEIVDAQIHTNENIEAIVEEVIARLIDRKIYDDKTKPEDIKVEDRQIIQQIVEEVVAERMNYTKTNSSL</sequence>
<evidence type="ECO:0000256" key="1">
    <source>
        <dbReference type="SAM" id="SignalP"/>
    </source>
</evidence>
<dbReference type="UniPathway" id="UPA00378"/>
<evidence type="ECO:0000313" key="3">
    <source>
        <dbReference type="Proteomes" id="UP000299102"/>
    </source>
</evidence>
<name>A0A4C1TRN5_EUMVA</name>
<protein>
    <submittedName>
        <fullName evidence="2">Probable Dol-P-Man:Man(7)GlcNAc(2)-PP-Dol alpha-1,6-mannosyltransferase</fullName>
    </submittedName>
</protein>
<keyword evidence="2" id="KW-0328">Glycosyltransferase</keyword>
<evidence type="ECO:0000313" key="2">
    <source>
        <dbReference type="EMBL" id="GBP16662.1"/>
    </source>
</evidence>